<gene>
    <name evidence="9" type="ORF">EYB31_00405</name>
</gene>
<dbReference type="PROSITE" id="PS50885">
    <property type="entry name" value="HAMP"/>
    <property type="match status" value="1"/>
</dbReference>
<dbReference type="Pfam" id="PF00672">
    <property type="entry name" value="HAMP"/>
    <property type="match status" value="1"/>
</dbReference>
<feature type="transmembrane region" description="Helical" evidence="7">
    <location>
        <begin position="12"/>
        <end position="32"/>
    </location>
</feature>
<dbReference type="InterPro" id="IPR003594">
    <property type="entry name" value="HATPase_dom"/>
</dbReference>
<dbReference type="InterPro" id="IPR010559">
    <property type="entry name" value="Sig_transdc_His_kin_internal"/>
</dbReference>
<accession>A0A4Q9E068</accession>
<keyword evidence="7" id="KW-0812">Transmembrane</keyword>
<dbReference type="PANTHER" id="PTHR34220:SF7">
    <property type="entry name" value="SENSOR HISTIDINE KINASE YPDA"/>
    <property type="match status" value="1"/>
</dbReference>
<evidence type="ECO:0000256" key="1">
    <source>
        <dbReference type="ARBA" id="ARBA00004651"/>
    </source>
</evidence>
<keyword evidence="5" id="KW-0418">Kinase</keyword>
<dbReference type="PANTHER" id="PTHR34220">
    <property type="entry name" value="SENSOR HISTIDINE KINASE YPDA"/>
    <property type="match status" value="1"/>
</dbReference>
<dbReference type="Pfam" id="PF02518">
    <property type="entry name" value="HATPase_c"/>
    <property type="match status" value="1"/>
</dbReference>
<keyword evidence="7" id="KW-1133">Transmembrane helix</keyword>
<dbReference type="InterPro" id="IPR003660">
    <property type="entry name" value="HAMP_dom"/>
</dbReference>
<dbReference type="AlphaFoldDB" id="A0A4Q9E068"/>
<protein>
    <submittedName>
        <fullName evidence="9">HAMP domain-containing protein</fullName>
    </submittedName>
</protein>
<feature type="transmembrane region" description="Helical" evidence="7">
    <location>
        <begin position="285"/>
        <end position="309"/>
    </location>
</feature>
<name>A0A4Q9E068_9BACL</name>
<feature type="domain" description="HAMP" evidence="8">
    <location>
        <begin position="309"/>
        <end position="361"/>
    </location>
</feature>
<evidence type="ECO:0000256" key="3">
    <source>
        <dbReference type="ARBA" id="ARBA00022553"/>
    </source>
</evidence>
<evidence type="ECO:0000313" key="10">
    <source>
        <dbReference type="Proteomes" id="UP000293142"/>
    </source>
</evidence>
<dbReference type="GO" id="GO:0005886">
    <property type="term" value="C:plasma membrane"/>
    <property type="evidence" value="ECO:0007669"/>
    <property type="project" value="UniProtKB-SubCell"/>
</dbReference>
<dbReference type="Proteomes" id="UP000293142">
    <property type="component" value="Unassembled WGS sequence"/>
</dbReference>
<dbReference type="OrthoDB" id="9809348at2"/>
<evidence type="ECO:0000256" key="4">
    <source>
        <dbReference type="ARBA" id="ARBA00022679"/>
    </source>
</evidence>
<evidence type="ECO:0000259" key="8">
    <source>
        <dbReference type="PROSITE" id="PS50885"/>
    </source>
</evidence>
<dbReference type="EMBL" id="SIRE01000002">
    <property type="protein sequence ID" value="TBL81513.1"/>
    <property type="molecule type" value="Genomic_DNA"/>
</dbReference>
<sequence length="582" mass="66830">MNLSIKLKIILSTFLVVAMSLSASSFFIYNYVTGIIKEQSIEENTIKLNQVTQQLTKMQEQVKKTTAYIILDEKLNKLTNQNFQDDYDLSFYAIYETELELRRYVAFSDNIIDIILLRDDGMLFSSNRTFESYYQEKIKESWFTDYIDRGYNAGFSGVHDIFVNSTRTEQVISYITSFKNTEIDSAHKFTLILNVNRANIENIFEKSVSDFENLILLNRDNQIIASSYASEEFSNMDIVEKSMDKSKSYVEDRENIAISNILGYDGWKQIAVIAKDKLLGKINWIFVYFIVIVAASLLLALLIMIPTILNITKPISKLVAAMKKVSRGNLDTSLTIQSRDELEIMGKVFNRMVSDLNEYMTTSINDEKVKRRMQLDLLISQINPHFIYNTLNTIIYLTRANRNQDVIVITDSFIRILQDTIKTGEEAIFATVAEELAIIQNYLTIQNYRYPDMFDVEFLVNEDVLNMQIPRMVIQPIVENALFHGIHPAEHRGNLKIEIKLHSDYISVAITDNGIGMDGTTMNQIFKGSKKLSTNHQTRSIGLNNIKERLAALYGPNEYNINIVSHVGQGTKVEFSFYPKAI</sequence>
<keyword evidence="6 7" id="KW-0472">Membrane</keyword>
<keyword evidence="10" id="KW-1185">Reference proteome</keyword>
<dbReference type="SUPFAM" id="SSF158472">
    <property type="entry name" value="HAMP domain-like"/>
    <property type="match status" value="1"/>
</dbReference>
<organism evidence="9 10">
    <name type="scientific">Paenibacillus thalictri</name>
    <dbReference type="NCBI Taxonomy" id="2527873"/>
    <lineage>
        <taxon>Bacteria</taxon>
        <taxon>Bacillati</taxon>
        <taxon>Bacillota</taxon>
        <taxon>Bacilli</taxon>
        <taxon>Bacillales</taxon>
        <taxon>Paenibacillaceae</taxon>
        <taxon>Paenibacillus</taxon>
    </lineage>
</organism>
<dbReference type="CDD" id="cd06225">
    <property type="entry name" value="HAMP"/>
    <property type="match status" value="1"/>
</dbReference>
<evidence type="ECO:0000256" key="7">
    <source>
        <dbReference type="SAM" id="Phobius"/>
    </source>
</evidence>
<dbReference type="InterPro" id="IPR036890">
    <property type="entry name" value="HATPase_C_sf"/>
</dbReference>
<keyword evidence="4" id="KW-0808">Transferase</keyword>
<comment type="caution">
    <text evidence="9">The sequence shown here is derived from an EMBL/GenBank/DDBJ whole genome shotgun (WGS) entry which is preliminary data.</text>
</comment>
<evidence type="ECO:0000256" key="6">
    <source>
        <dbReference type="ARBA" id="ARBA00023136"/>
    </source>
</evidence>
<dbReference type="GO" id="GO:0000155">
    <property type="term" value="F:phosphorelay sensor kinase activity"/>
    <property type="evidence" value="ECO:0007669"/>
    <property type="project" value="InterPro"/>
</dbReference>
<proteinExistence type="predicted"/>
<dbReference type="SMART" id="SM00304">
    <property type="entry name" value="HAMP"/>
    <property type="match status" value="1"/>
</dbReference>
<dbReference type="InterPro" id="IPR050640">
    <property type="entry name" value="Bact_2-comp_sensor_kinase"/>
</dbReference>
<evidence type="ECO:0000256" key="2">
    <source>
        <dbReference type="ARBA" id="ARBA00022475"/>
    </source>
</evidence>
<keyword evidence="3" id="KW-0597">Phosphoprotein</keyword>
<dbReference type="RefSeq" id="WP_131011298.1">
    <property type="nucleotide sequence ID" value="NZ_SIRE01000002.1"/>
</dbReference>
<dbReference type="Gene3D" id="6.10.340.10">
    <property type="match status" value="1"/>
</dbReference>
<evidence type="ECO:0000256" key="5">
    <source>
        <dbReference type="ARBA" id="ARBA00022777"/>
    </source>
</evidence>
<dbReference type="SUPFAM" id="SSF55874">
    <property type="entry name" value="ATPase domain of HSP90 chaperone/DNA topoisomerase II/histidine kinase"/>
    <property type="match status" value="1"/>
</dbReference>
<keyword evidence="2" id="KW-1003">Cell membrane</keyword>
<comment type="subcellular location">
    <subcellularLocation>
        <location evidence="1">Cell membrane</location>
        <topology evidence="1">Multi-pass membrane protein</topology>
    </subcellularLocation>
</comment>
<dbReference type="Pfam" id="PF06580">
    <property type="entry name" value="His_kinase"/>
    <property type="match status" value="1"/>
</dbReference>
<dbReference type="Gene3D" id="3.30.565.10">
    <property type="entry name" value="Histidine kinase-like ATPase, C-terminal domain"/>
    <property type="match status" value="1"/>
</dbReference>
<reference evidence="9 10" key="1">
    <citation type="submission" date="2019-02" db="EMBL/GenBank/DDBJ databases">
        <title>Paenibacillus sp. nov., isolated from surface-sterilized tissue of Thalictrum simplex L.</title>
        <authorList>
            <person name="Tuo L."/>
        </authorList>
    </citation>
    <scope>NUCLEOTIDE SEQUENCE [LARGE SCALE GENOMIC DNA]</scope>
    <source>
        <strain evidence="9 10">N2SHLJ1</strain>
    </source>
</reference>
<evidence type="ECO:0000313" key="9">
    <source>
        <dbReference type="EMBL" id="TBL81513.1"/>
    </source>
</evidence>